<feature type="chain" id="PRO_5022774842" evidence="1">
    <location>
        <begin position="21"/>
        <end position="168"/>
    </location>
</feature>
<reference evidence="3 4" key="1">
    <citation type="submission" date="2019-07" db="EMBL/GenBank/DDBJ databases">
        <title>Full genome sequence of Sphingomonas sp. 4R-6-7(HKS19).</title>
        <authorList>
            <person name="Im W.-T."/>
        </authorList>
    </citation>
    <scope>NUCLEOTIDE SEQUENCE [LARGE SCALE GENOMIC DNA]</scope>
    <source>
        <strain evidence="3 4">HKS19</strain>
    </source>
</reference>
<gene>
    <name evidence="3" type="ORF">FPZ24_03735</name>
</gene>
<evidence type="ECO:0000313" key="3">
    <source>
        <dbReference type="EMBL" id="QDZ06697.1"/>
    </source>
</evidence>
<dbReference type="InterPro" id="IPR010895">
    <property type="entry name" value="CHRD"/>
</dbReference>
<keyword evidence="1" id="KW-0732">Signal</keyword>
<dbReference type="Proteomes" id="UP000315673">
    <property type="component" value="Chromosome"/>
</dbReference>
<dbReference type="OrthoDB" id="571052at2"/>
<keyword evidence="4" id="KW-1185">Reference proteome</keyword>
<accession>A0A5B8LEU6</accession>
<dbReference type="AlphaFoldDB" id="A0A5B8LEU6"/>
<feature type="domain" description="CHRD" evidence="2">
    <location>
        <begin position="25"/>
        <end position="164"/>
    </location>
</feature>
<feature type="signal peptide" evidence="1">
    <location>
        <begin position="1"/>
        <end position="20"/>
    </location>
</feature>
<evidence type="ECO:0000256" key="1">
    <source>
        <dbReference type="SAM" id="SignalP"/>
    </source>
</evidence>
<dbReference type="EMBL" id="CP042306">
    <property type="protein sequence ID" value="QDZ06697.1"/>
    <property type="molecule type" value="Genomic_DNA"/>
</dbReference>
<name>A0A5B8LEU6_9SPHN</name>
<protein>
    <submittedName>
        <fullName evidence="3">CHRD domain-containing protein</fullName>
    </submittedName>
</protein>
<proteinExistence type="predicted"/>
<evidence type="ECO:0000313" key="4">
    <source>
        <dbReference type="Proteomes" id="UP000315673"/>
    </source>
</evidence>
<organism evidence="3 4">
    <name type="scientific">Sphingomonas panacisoli</name>
    <dbReference type="NCBI Taxonomy" id="1813879"/>
    <lineage>
        <taxon>Bacteria</taxon>
        <taxon>Pseudomonadati</taxon>
        <taxon>Pseudomonadota</taxon>
        <taxon>Alphaproteobacteria</taxon>
        <taxon>Sphingomonadales</taxon>
        <taxon>Sphingomonadaceae</taxon>
        <taxon>Sphingomonas</taxon>
    </lineage>
</organism>
<sequence length="168" mass="17907">MRLFPAVALIAVAIASPAAAKTLTFNATLTGIAPPTTTGSPARGKAVIKVDMATKKVSVDLDVTGITLDQLNDGLVAKPIGPIHFHVYRTADDVELILPLPYGPNYKATPKGFHVTVRGYDYEAGAKLLNTGATFDEFVNGMRSQRVVLNIHTDKFPDGEISGKTMVK</sequence>
<dbReference type="Pfam" id="PF07452">
    <property type="entry name" value="CHRD"/>
    <property type="match status" value="1"/>
</dbReference>
<evidence type="ECO:0000259" key="2">
    <source>
        <dbReference type="Pfam" id="PF07452"/>
    </source>
</evidence>
<dbReference type="RefSeq" id="WP_146569781.1">
    <property type="nucleotide sequence ID" value="NZ_CP042306.1"/>
</dbReference>
<dbReference type="KEGG" id="spai:FPZ24_03735"/>